<name>A0A9X1T3D2_9HYPH</name>
<sequence length="270" mass="30076">MTLLRSFAFNIVFYGNLTLQLLFWSPVFFLAREETGWWIVRNWARSSLWLLKHVAGARSELTGLENLPEGGAIVASKHQSVWEILSLLTVVERPTFILKKELLSIPLFGSFARHMKMIPVDRGRRGDAIPKMMEAAKEAIATGRRIIIFPEGTRTKPGAEVDYRQGVFRLYEALGLPVVPVAINSGLYWPRNSFIKRPGTIRADFLPVIRPGLDRPHFIGALRGAIETRSRELLGEGGWTDDAGGRSASDAAERDATVPGKPGHSRETTS</sequence>
<dbReference type="SUPFAM" id="SSF69593">
    <property type="entry name" value="Glycerol-3-phosphate (1)-acyltransferase"/>
    <property type="match status" value="1"/>
</dbReference>
<keyword evidence="8" id="KW-1185">Reference proteome</keyword>
<evidence type="ECO:0000313" key="7">
    <source>
        <dbReference type="EMBL" id="MCE7026892.1"/>
    </source>
</evidence>
<evidence type="ECO:0000259" key="6">
    <source>
        <dbReference type="SMART" id="SM00563"/>
    </source>
</evidence>
<dbReference type="RefSeq" id="WP_233717588.1">
    <property type="nucleotide sequence ID" value="NZ_JAJUWU010000003.1"/>
</dbReference>
<evidence type="ECO:0000256" key="5">
    <source>
        <dbReference type="SAM" id="Phobius"/>
    </source>
</evidence>
<evidence type="ECO:0000313" key="8">
    <source>
        <dbReference type="Proteomes" id="UP001139035"/>
    </source>
</evidence>
<dbReference type="InterPro" id="IPR002123">
    <property type="entry name" value="Plipid/glycerol_acylTrfase"/>
</dbReference>
<keyword evidence="5" id="KW-1133">Transmembrane helix</keyword>
<comment type="caution">
    <text evidence="7">The sequence shown here is derived from an EMBL/GenBank/DDBJ whole genome shotgun (WGS) entry which is preliminary data.</text>
</comment>
<keyword evidence="2" id="KW-0808">Transferase</keyword>
<accession>A0A9X1T3D2</accession>
<dbReference type="GO" id="GO:0003841">
    <property type="term" value="F:1-acylglycerol-3-phosphate O-acyltransferase activity"/>
    <property type="evidence" value="ECO:0007669"/>
    <property type="project" value="TreeGrafter"/>
</dbReference>
<keyword evidence="3 7" id="KW-0012">Acyltransferase</keyword>
<evidence type="ECO:0000256" key="4">
    <source>
        <dbReference type="SAM" id="MobiDB-lite"/>
    </source>
</evidence>
<reference evidence="7" key="1">
    <citation type="submission" date="2022-01" db="EMBL/GenBank/DDBJ databases">
        <title>Jiella avicenniae sp. nov., a novel endophytic bacterium isolated from bark of Avicennia marina.</title>
        <authorList>
            <person name="Tuo L."/>
        </authorList>
    </citation>
    <scope>NUCLEOTIDE SEQUENCE</scope>
    <source>
        <strain evidence="7">CBK1P-4</strain>
    </source>
</reference>
<dbReference type="PANTHER" id="PTHR10434:SF40">
    <property type="entry name" value="1-ACYL-SN-GLYCEROL-3-PHOSPHATE ACYLTRANSFERASE"/>
    <property type="match status" value="1"/>
</dbReference>
<comment type="pathway">
    <text evidence="1">Lipid metabolism.</text>
</comment>
<feature type="region of interest" description="Disordered" evidence="4">
    <location>
        <begin position="235"/>
        <end position="270"/>
    </location>
</feature>
<keyword evidence="5" id="KW-0812">Transmembrane</keyword>
<dbReference type="Proteomes" id="UP001139035">
    <property type="component" value="Unassembled WGS sequence"/>
</dbReference>
<feature type="domain" description="Phospholipid/glycerol acyltransferase" evidence="6">
    <location>
        <begin position="72"/>
        <end position="186"/>
    </location>
</feature>
<feature type="transmembrane region" description="Helical" evidence="5">
    <location>
        <begin position="12"/>
        <end position="31"/>
    </location>
</feature>
<dbReference type="Pfam" id="PF01553">
    <property type="entry name" value="Acyltransferase"/>
    <property type="match status" value="1"/>
</dbReference>
<dbReference type="GO" id="GO:0006654">
    <property type="term" value="P:phosphatidic acid biosynthetic process"/>
    <property type="evidence" value="ECO:0007669"/>
    <property type="project" value="TreeGrafter"/>
</dbReference>
<evidence type="ECO:0000256" key="3">
    <source>
        <dbReference type="ARBA" id="ARBA00023315"/>
    </source>
</evidence>
<evidence type="ECO:0000256" key="2">
    <source>
        <dbReference type="ARBA" id="ARBA00022679"/>
    </source>
</evidence>
<dbReference type="CDD" id="cd07989">
    <property type="entry name" value="LPLAT_AGPAT-like"/>
    <property type="match status" value="1"/>
</dbReference>
<dbReference type="AlphaFoldDB" id="A0A9X1T3D2"/>
<protein>
    <submittedName>
        <fullName evidence="7">1-acyl-sn-glycerol-3-phosphate acyltransferase</fullName>
    </submittedName>
</protein>
<dbReference type="SMART" id="SM00563">
    <property type="entry name" value="PlsC"/>
    <property type="match status" value="1"/>
</dbReference>
<dbReference type="PANTHER" id="PTHR10434">
    <property type="entry name" value="1-ACYL-SN-GLYCEROL-3-PHOSPHATE ACYLTRANSFERASE"/>
    <property type="match status" value="1"/>
</dbReference>
<evidence type="ECO:0000256" key="1">
    <source>
        <dbReference type="ARBA" id="ARBA00005189"/>
    </source>
</evidence>
<gene>
    <name evidence="7" type="ORF">LZD57_02720</name>
</gene>
<organism evidence="7 8">
    <name type="scientific">Jiella avicenniae</name>
    <dbReference type="NCBI Taxonomy" id="2907202"/>
    <lineage>
        <taxon>Bacteria</taxon>
        <taxon>Pseudomonadati</taxon>
        <taxon>Pseudomonadota</taxon>
        <taxon>Alphaproteobacteria</taxon>
        <taxon>Hyphomicrobiales</taxon>
        <taxon>Aurantimonadaceae</taxon>
        <taxon>Jiella</taxon>
    </lineage>
</organism>
<dbReference type="EMBL" id="JAJUWU010000003">
    <property type="protein sequence ID" value="MCE7026892.1"/>
    <property type="molecule type" value="Genomic_DNA"/>
</dbReference>
<keyword evidence="5" id="KW-0472">Membrane</keyword>
<feature type="compositionally biased region" description="Low complexity" evidence="4">
    <location>
        <begin position="241"/>
        <end position="250"/>
    </location>
</feature>
<proteinExistence type="predicted"/>